<sequence>MSIEEEPSTLNKNVKSEVEDNQIEGKVNIKQIKSSILSPPDTPQINTIKKVENETKIENKNDESIDEEKENSNENINLVKEDLKIVDNKINSENEKNALIKNVNSINYDDKNEINENSRIIISNSQNQNVKSNENSINNGDNIKNNEIVKKQNENTVIENNNKLSDVISENEKISSEKENPLISTDNYLKETKIKIDKVDEINKQNTKIDVINKENKKEHEKSHKMTRSNINICINITHSLQYHSSAIPFLNPVDPELLNIPDYFTVIKHPMDLSTIMKKVKGNKYSDINDYISDVELMFNNCFTYNPPTNPVHIAGLALREYFIEQLRKLSPEVQALLKILTREDNGEYLYANGKRAKRQIKAVHHLEPELHIPKKMKVVHKSNIESIKEDKISIENKKIEIENIPNDNKIVFTKQNSFEKANTIKPIKIQEEQINRKNNENKTTIKKLISNSRAKRIVDLVQDKYNKNEQILREDDDEEDEIEEEQETEDDSEMIENEETTEEEEVDDSNNLSRKTKSIIRASQKVISRMKSKNTHTKIRNVSAHANNINKRPTKSKLLKSISKVQTLSSLPVDQVYQGNSSDIVEMQINTLTMCLQKVTKQLELLQVQSKARKLKKKAKRLAKSLNMEDYDLQSDSDSVENLLSQTSLLTNNANKILKRKSKVKMLSKKAKVNKIKNQNRRINNENDEDEEEYDEGEEIYEDENSRIVDKKKEKNVINEKQIKKEVKRQRQKNTKQETKGKKRVPKGSQENSYDIKRVCEYCGDTDTPMWRRGPNGKGTLCNKCGVKWKGGKIYQGEEIPMKRNKNITNESVDSPVIPPPPKKERKRAKTKDKKKETTKVNKSKQQKVTEITYNQKKELSEMINYLSEEKISGVVDIIKSSIPDIKDTQEEIELDIETINPATLYKLYNYVKKVSKPKNGKKNQNKNEDTSSGESSGESSESEDESSDSDSDSNQYMTGQRRDNNRYDIKYSIGKTFFIFNILFEIRGIGKVYDNYGYESDSEIFDAQNISTMITNLKIEIITIKVI</sequence>
<dbReference type="PROSITE" id="PS00633">
    <property type="entry name" value="BROMODOMAIN_1"/>
    <property type="match status" value="1"/>
</dbReference>
<dbReference type="GO" id="GO:0006355">
    <property type="term" value="P:regulation of DNA-templated transcription"/>
    <property type="evidence" value="ECO:0007669"/>
    <property type="project" value="InterPro"/>
</dbReference>
<feature type="region of interest" description="Disordered" evidence="6">
    <location>
        <begin position="471"/>
        <end position="519"/>
    </location>
</feature>
<proteinExistence type="predicted"/>
<feature type="compositionally biased region" description="Acidic residues" evidence="6">
    <location>
        <begin position="688"/>
        <end position="703"/>
    </location>
</feature>
<dbReference type="GO" id="GO:0008270">
    <property type="term" value="F:zinc ion binding"/>
    <property type="evidence" value="ECO:0007669"/>
    <property type="project" value="UniProtKB-KW"/>
</dbReference>
<evidence type="ECO:0000313" key="10">
    <source>
        <dbReference type="EMBL" id="ORY81093.1"/>
    </source>
</evidence>
<evidence type="ECO:0000256" key="2">
    <source>
        <dbReference type="ARBA" id="ARBA00023117"/>
    </source>
</evidence>
<organism evidence="10 11">
    <name type="scientific">Neocallimastix californiae</name>
    <dbReference type="NCBI Taxonomy" id="1754190"/>
    <lineage>
        <taxon>Eukaryota</taxon>
        <taxon>Fungi</taxon>
        <taxon>Fungi incertae sedis</taxon>
        <taxon>Chytridiomycota</taxon>
        <taxon>Chytridiomycota incertae sedis</taxon>
        <taxon>Neocallimastigomycetes</taxon>
        <taxon>Neocallimastigales</taxon>
        <taxon>Neocallimastigaceae</taxon>
        <taxon>Neocallimastix</taxon>
    </lineage>
</organism>
<dbReference type="OrthoDB" id="21449at2759"/>
<comment type="caution">
    <text evidence="10">The sequence shown here is derived from an EMBL/GenBank/DDBJ whole genome shotgun (WGS) entry which is preliminary data.</text>
</comment>
<dbReference type="InterPro" id="IPR013088">
    <property type="entry name" value="Znf_NHR/GATA"/>
</dbReference>
<keyword evidence="5" id="KW-0479">Metal-binding</keyword>
<dbReference type="CDD" id="cd00202">
    <property type="entry name" value="ZnF_GATA"/>
    <property type="match status" value="1"/>
</dbReference>
<feature type="region of interest" description="Disordered" evidence="6">
    <location>
        <begin position="919"/>
        <end position="964"/>
    </location>
</feature>
<dbReference type="Gene3D" id="3.30.50.10">
    <property type="entry name" value="Erythroid Transcription Factor GATA-1, subunit A"/>
    <property type="match status" value="1"/>
</dbReference>
<dbReference type="PROSITE" id="PS50114">
    <property type="entry name" value="GATA_ZN_FINGER_2"/>
    <property type="match status" value="1"/>
</dbReference>
<feature type="compositionally biased region" description="Basic residues" evidence="6">
    <location>
        <begin position="826"/>
        <end position="835"/>
    </location>
</feature>
<dbReference type="PROSITE" id="PS50014">
    <property type="entry name" value="BROMODOMAIN_2"/>
    <property type="match status" value="1"/>
</dbReference>
<dbReference type="EMBL" id="MCOG01000011">
    <property type="protein sequence ID" value="ORY81093.1"/>
    <property type="molecule type" value="Genomic_DNA"/>
</dbReference>
<dbReference type="SMART" id="SM00401">
    <property type="entry name" value="ZnF_GATA"/>
    <property type="match status" value="1"/>
</dbReference>
<dbReference type="InterPro" id="IPR018359">
    <property type="entry name" value="Bromodomain_CS"/>
</dbReference>
<dbReference type="STRING" id="1754190.A0A1Y2FB27"/>
<dbReference type="Pfam" id="PF17035">
    <property type="entry name" value="BET"/>
    <property type="match status" value="1"/>
</dbReference>
<feature type="domain" description="Bromo" evidence="7">
    <location>
        <begin position="242"/>
        <end position="314"/>
    </location>
</feature>
<keyword evidence="11" id="KW-1185">Reference proteome</keyword>
<dbReference type="PRINTS" id="PR00503">
    <property type="entry name" value="BROMODOMAIN"/>
</dbReference>
<dbReference type="InterPro" id="IPR036427">
    <property type="entry name" value="Bromodomain-like_sf"/>
</dbReference>
<feature type="compositionally biased region" description="Acidic residues" evidence="6">
    <location>
        <begin position="943"/>
        <end position="954"/>
    </location>
</feature>
<feature type="region of interest" description="Disordered" evidence="6">
    <location>
        <begin position="800"/>
        <end position="851"/>
    </location>
</feature>
<evidence type="ECO:0008006" key="12">
    <source>
        <dbReference type="Google" id="ProtNLM"/>
    </source>
</evidence>
<keyword evidence="5" id="KW-0862">Zinc</keyword>
<protein>
    <recommendedName>
        <fullName evidence="12">Bromodomain-domain-containing protein</fullName>
    </recommendedName>
</protein>
<gene>
    <name evidence="10" type="ORF">LY90DRAFT_500185</name>
</gene>
<accession>A0A1Y2FB27</accession>
<evidence type="ECO:0000259" key="8">
    <source>
        <dbReference type="PROSITE" id="PS50114"/>
    </source>
</evidence>
<name>A0A1Y2FB27_9FUNG</name>
<evidence type="ECO:0000256" key="1">
    <source>
        <dbReference type="ARBA" id="ARBA00023015"/>
    </source>
</evidence>
<dbReference type="SMART" id="SM00297">
    <property type="entry name" value="BROMO"/>
    <property type="match status" value="1"/>
</dbReference>
<dbReference type="PROSITE" id="PS51525">
    <property type="entry name" value="NET"/>
    <property type="match status" value="1"/>
</dbReference>
<dbReference type="PANTHER" id="PTHR45926">
    <property type="entry name" value="OSJNBA0053K19.4 PROTEIN"/>
    <property type="match status" value="1"/>
</dbReference>
<dbReference type="Proteomes" id="UP000193920">
    <property type="component" value="Unassembled WGS sequence"/>
</dbReference>
<dbReference type="GO" id="GO:0043565">
    <property type="term" value="F:sequence-specific DNA binding"/>
    <property type="evidence" value="ECO:0007669"/>
    <property type="project" value="InterPro"/>
</dbReference>
<keyword evidence="1" id="KW-0805">Transcription regulation</keyword>
<feature type="region of interest" description="Disordered" evidence="6">
    <location>
        <begin position="671"/>
        <end position="703"/>
    </location>
</feature>
<dbReference type="InterPro" id="IPR038336">
    <property type="entry name" value="NET_sf"/>
</dbReference>
<dbReference type="InterPro" id="IPR000679">
    <property type="entry name" value="Znf_GATA"/>
</dbReference>
<dbReference type="AlphaFoldDB" id="A0A1Y2FB27"/>
<reference evidence="10 11" key="1">
    <citation type="submission" date="2016-08" db="EMBL/GenBank/DDBJ databases">
        <title>A Parts List for Fungal Cellulosomes Revealed by Comparative Genomics.</title>
        <authorList>
            <consortium name="DOE Joint Genome Institute"/>
            <person name="Haitjema C.H."/>
            <person name="Gilmore S.P."/>
            <person name="Henske J.K."/>
            <person name="Solomon K.V."/>
            <person name="De Groot R."/>
            <person name="Kuo A."/>
            <person name="Mondo S.J."/>
            <person name="Salamov A.A."/>
            <person name="Labutti K."/>
            <person name="Zhao Z."/>
            <person name="Chiniquy J."/>
            <person name="Barry K."/>
            <person name="Brewer H.M."/>
            <person name="Purvine S.O."/>
            <person name="Wright A.T."/>
            <person name="Boxma B."/>
            <person name="Van Alen T."/>
            <person name="Hackstein J.H."/>
            <person name="Baker S.E."/>
            <person name="Grigoriev I.V."/>
            <person name="O'Malley M.A."/>
        </authorList>
    </citation>
    <scope>NUCLEOTIDE SEQUENCE [LARGE SCALE GENOMIC DNA]</scope>
    <source>
        <strain evidence="10 11">G1</strain>
    </source>
</reference>
<keyword evidence="3" id="KW-0804">Transcription</keyword>
<dbReference type="GO" id="GO:0006325">
    <property type="term" value="P:chromatin organization"/>
    <property type="evidence" value="ECO:0007669"/>
    <property type="project" value="UniProtKB-ARBA"/>
</dbReference>
<dbReference type="Gene3D" id="1.20.920.10">
    <property type="entry name" value="Bromodomain-like"/>
    <property type="match status" value="1"/>
</dbReference>
<dbReference type="Pfam" id="PF00320">
    <property type="entry name" value="GATA"/>
    <property type="match status" value="1"/>
</dbReference>
<feature type="domain" description="NET" evidence="9">
    <location>
        <begin position="844"/>
        <end position="925"/>
    </location>
</feature>
<evidence type="ECO:0000259" key="7">
    <source>
        <dbReference type="PROSITE" id="PS50014"/>
    </source>
</evidence>
<dbReference type="SUPFAM" id="SSF47370">
    <property type="entry name" value="Bromodomain"/>
    <property type="match status" value="1"/>
</dbReference>
<feature type="compositionally biased region" description="Basic residues" evidence="6">
    <location>
        <begin position="671"/>
        <end position="682"/>
    </location>
</feature>
<dbReference type="InterPro" id="IPR027353">
    <property type="entry name" value="NET_dom"/>
</dbReference>
<dbReference type="SUPFAM" id="SSF57716">
    <property type="entry name" value="Glucocorticoid receptor-like (DNA-binding domain)"/>
    <property type="match status" value="1"/>
</dbReference>
<evidence type="ECO:0000256" key="3">
    <source>
        <dbReference type="ARBA" id="ARBA00023163"/>
    </source>
</evidence>
<evidence type="ECO:0000313" key="11">
    <source>
        <dbReference type="Proteomes" id="UP000193920"/>
    </source>
</evidence>
<dbReference type="Pfam" id="PF00439">
    <property type="entry name" value="Bromodomain"/>
    <property type="match status" value="1"/>
</dbReference>
<evidence type="ECO:0000256" key="5">
    <source>
        <dbReference type="PROSITE-ProRule" id="PRU00094"/>
    </source>
</evidence>
<dbReference type="Gene3D" id="1.20.1270.220">
    <property type="match status" value="1"/>
</dbReference>
<keyword evidence="2 4" id="KW-0103">Bromodomain</keyword>
<feature type="domain" description="GATA-type" evidence="8">
    <location>
        <begin position="760"/>
        <end position="792"/>
    </location>
</feature>
<evidence type="ECO:0000256" key="4">
    <source>
        <dbReference type="PROSITE-ProRule" id="PRU00035"/>
    </source>
</evidence>
<keyword evidence="5" id="KW-0863">Zinc-finger</keyword>
<feature type="region of interest" description="Disordered" evidence="6">
    <location>
        <begin position="724"/>
        <end position="753"/>
    </location>
</feature>
<evidence type="ECO:0000256" key="6">
    <source>
        <dbReference type="SAM" id="MobiDB-lite"/>
    </source>
</evidence>
<feature type="compositionally biased region" description="Acidic residues" evidence="6">
    <location>
        <begin position="476"/>
        <end position="510"/>
    </location>
</feature>
<dbReference type="InterPro" id="IPR001487">
    <property type="entry name" value="Bromodomain"/>
</dbReference>
<evidence type="ECO:0000259" key="9">
    <source>
        <dbReference type="PROSITE" id="PS51525"/>
    </source>
</evidence>